<reference evidence="2 3" key="1">
    <citation type="submission" date="2023-07" db="EMBL/GenBank/DDBJ databases">
        <title>Sequencing the genomes of 1000 actinobacteria strains.</title>
        <authorList>
            <person name="Klenk H.-P."/>
        </authorList>
    </citation>
    <scope>NUCLEOTIDE SEQUENCE [LARGE SCALE GENOMIC DNA]</scope>
    <source>
        <strain evidence="2 3">DSM 14785</strain>
    </source>
</reference>
<dbReference type="EMBL" id="JAUSVM010000001">
    <property type="protein sequence ID" value="MDQ0426710.1"/>
    <property type="molecule type" value="Genomic_DNA"/>
</dbReference>
<keyword evidence="1" id="KW-0812">Transmembrane</keyword>
<proteinExistence type="predicted"/>
<evidence type="ECO:0000256" key="1">
    <source>
        <dbReference type="SAM" id="Phobius"/>
    </source>
</evidence>
<accession>A0ABU0GMX2</accession>
<comment type="caution">
    <text evidence="2">The sequence shown here is derived from an EMBL/GenBank/DDBJ whole genome shotgun (WGS) entry which is preliminary data.</text>
</comment>
<evidence type="ECO:0000313" key="3">
    <source>
        <dbReference type="Proteomes" id="UP001240250"/>
    </source>
</evidence>
<protein>
    <submittedName>
        <fullName evidence="2">Uncharacterized protein</fullName>
    </submittedName>
</protein>
<evidence type="ECO:0000313" key="2">
    <source>
        <dbReference type="EMBL" id="MDQ0426710.1"/>
    </source>
</evidence>
<keyword evidence="1" id="KW-0472">Membrane</keyword>
<dbReference type="RefSeq" id="WP_156441947.1">
    <property type="nucleotide sequence ID" value="NZ_JAUSVM010000001.1"/>
</dbReference>
<sequence length="63" mass="6374">MSDSPRTKADRSMPVPLGVGIALVLVGALVGPGPLRLVGSVGGVLAIAYGVGQHLRQTRDPEA</sequence>
<feature type="transmembrane region" description="Helical" evidence="1">
    <location>
        <begin position="12"/>
        <end position="31"/>
    </location>
</feature>
<keyword evidence="1" id="KW-1133">Transmembrane helix</keyword>
<keyword evidence="3" id="KW-1185">Reference proteome</keyword>
<dbReference type="Proteomes" id="UP001240250">
    <property type="component" value="Unassembled WGS sequence"/>
</dbReference>
<organism evidence="2 3">
    <name type="scientific">Cellulomonas iranensis</name>
    <dbReference type="NCBI Taxonomy" id="76862"/>
    <lineage>
        <taxon>Bacteria</taxon>
        <taxon>Bacillati</taxon>
        <taxon>Actinomycetota</taxon>
        <taxon>Actinomycetes</taxon>
        <taxon>Micrococcales</taxon>
        <taxon>Cellulomonadaceae</taxon>
        <taxon>Cellulomonas</taxon>
    </lineage>
</organism>
<name>A0ABU0GMX2_9CELL</name>
<gene>
    <name evidence="2" type="ORF">JO380_003091</name>
</gene>